<accession>K2RE15</accession>
<dbReference type="Proteomes" id="UP000007360">
    <property type="component" value="Unassembled WGS sequence"/>
</dbReference>
<dbReference type="GO" id="GO:0046872">
    <property type="term" value="F:metal ion binding"/>
    <property type="evidence" value="ECO:0007669"/>
    <property type="project" value="UniProtKB-KW"/>
</dbReference>
<evidence type="ECO:0000259" key="6">
    <source>
        <dbReference type="Pfam" id="PF14464"/>
    </source>
</evidence>
<evidence type="ECO:0000256" key="5">
    <source>
        <dbReference type="ARBA" id="ARBA00023049"/>
    </source>
</evidence>
<name>K2RE15_METFP</name>
<evidence type="ECO:0000313" key="7">
    <source>
        <dbReference type="EMBL" id="EKF86589.1"/>
    </source>
</evidence>
<gene>
    <name evidence="7" type="ORF">A994_03863</name>
</gene>
<evidence type="ECO:0000256" key="2">
    <source>
        <dbReference type="ARBA" id="ARBA00022723"/>
    </source>
</evidence>
<evidence type="ECO:0000256" key="1">
    <source>
        <dbReference type="ARBA" id="ARBA00022670"/>
    </source>
</evidence>
<dbReference type="GO" id="GO:0006508">
    <property type="term" value="P:proteolysis"/>
    <property type="evidence" value="ECO:0007669"/>
    <property type="project" value="UniProtKB-KW"/>
</dbReference>
<evidence type="ECO:0000256" key="3">
    <source>
        <dbReference type="ARBA" id="ARBA00022801"/>
    </source>
</evidence>
<keyword evidence="1" id="KW-0645">Protease</keyword>
<keyword evidence="5" id="KW-0482">Metalloprotease</keyword>
<comment type="caution">
    <text evidence="7">The sequence shown here is derived from an EMBL/GenBank/DDBJ whole genome shotgun (WGS) entry which is preliminary data.</text>
</comment>
<organism evidence="7 8">
    <name type="scientific">Methanobacterium formicicum (strain DSM 3637 / PP1)</name>
    <dbReference type="NCBI Taxonomy" id="1204725"/>
    <lineage>
        <taxon>Archaea</taxon>
        <taxon>Methanobacteriati</taxon>
        <taxon>Methanobacteriota</taxon>
        <taxon>Methanomada group</taxon>
        <taxon>Methanobacteria</taxon>
        <taxon>Methanobacteriales</taxon>
        <taxon>Methanobacteriaceae</taxon>
        <taxon>Methanobacterium</taxon>
    </lineage>
</organism>
<keyword evidence="8" id="KW-1185">Reference proteome</keyword>
<dbReference type="OrthoDB" id="296999at2157"/>
<dbReference type="GO" id="GO:0008237">
    <property type="term" value="F:metallopeptidase activity"/>
    <property type="evidence" value="ECO:0007669"/>
    <property type="project" value="UniProtKB-KW"/>
</dbReference>
<sequence length="159" mass="18129">MKVIRFKSADNKFSVSFTDTILSNIHHECIQAKNKETGGILIGKYSEDRNTAIISKITGPPNGSKQGKCSFKRTPVNLNKILHDKWDLGYRYIGDWHFHPNSSSKPSTIDNIQMNKFANDKKLNCSEPILLIIGGNQNEGWKISLHVYTQRNRINLQKE</sequence>
<dbReference type="Gene3D" id="3.40.140.10">
    <property type="entry name" value="Cytidine Deaminase, domain 2"/>
    <property type="match status" value="1"/>
</dbReference>
<dbReference type="RefSeq" id="WP_004029980.1">
    <property type="nucleotide sequence ID" value="NZ_AMPO01000002.1"/>
</dbReference>
<evidence type="ECO:0000256" key="4">
    <source>
        <dbReference type="ARBA" id="ARBA00022833"/>
    </source>
</evidence>
<dbReference type="Pfam" id="PF14464">
    <property type="entry name" value="Prok-JAB"/>
    <property type="match status" value="1"/>
</dbReference>
<evidence type="ECO:0000313" key="8">
    <source>
        <dbReference type="Proteomes" id="UP000007360"/>
    </source>
</evidence>
<dbReference type="InterPro" id="IPR028090">
    <property type="entry name" value="JAB_dom_prok"/>
</dbReference>
<keyword evidence="4" id="KW-0862">Zinc</keyword>
<dbReference type="AlphaFoldDB" id="K2RE15"/>
<proteinExistence type="predicted"/>
<dbReference type="SUPFAM" id="SSF102712">
    <property type="entry name" value="JAB1/MPN domain"/>
    <property type="match status" value="1"/>
</dbReference>
<protein>
    <recommendedName>
        <fullName evidence="6">JAB domain-containing protein</fullName>
    </recommendedName>
</protein>
<keyword evidence="2" id="KW-0479">Metal-binding</keyword>
<dbReference type="EMBL" id="AMPO01000002">
    <property type="protein sequence ID" value="EKF86589.1"/>
    <property type="molecule type" value="Genomic_DNA"/>
</dbReference>
<reference evidence="7 8" key="1">
    <citation type="journal article" date="2012" name="J. Bacteriol.">
        <title>Draft genome sequence of Methanobacterium formicicum DSM 3637, an archaebacterium isolated from the methane producer amoeba Pelomyxa palustris.</title>
        <authorList>
            <person name="Gutierrez G."/>
        </authorList>
    </citation>
    <scope>NUCLEOTIDE SEQUENCE [LARGE SCALE GENOMIC DNA]</scope>
    <source>
        <strain evidence="8">DSM 3637 / PP1</strain>
    </source>
</reference>
<keyword evidence="3" id="KW-0378">Hydrolase</keyword>
<feature type="domain" description="JAB" evidence="6">
    <location>
        <begin position="21"/>
        <end position="139"/>
    </location>
</feature>